<dbReference type="InterPro" id="IPR024079">
    <property type="entry name" value="MetalloPept_cat_dom_sf"/>
</dbReference>
<proteinExistence type="predicted"/>
<evidence type="ECO:0000313" key="2">
    <source>
        <dbReference type="Proteomes" id="UP000887577"/>
    </source>
</evidence>
<organism evidence="2 3">
    <name type="scientific">Panagrolaimus superbus</name>
    <dbReference type="NCBI Taxonomy" id="310955"/>
    <lineage>
        <taxon>Eukaryota</taxon>
        <taxon>Metazoa</taxon>
        <taxon>Ecdysozoa</taxon>
        <taxon>Nematoda</taxon>
        <taxon>Chromadorea</taxon>
        <taxon>Rhabditida</taxon>
        <taxon>Tylenchina</taxon>
        <taxon>Panagrolaimomorpha</taxon>
        <taxon>Panagrolaimoidea</taxon>
        <taxon>Panagrolaimidae</taxon>
        <taxon>Panagrolaimus</taxon>
    </lineage>
</organism>
<name>A0A914Z1P9_9BILA</name>
<reference evidence="3" key="1">
    <citation type="submission" date="2022-11" db="UniProtKB">
        <authorList>
            <consortium name="WormBaseParasite"/>
        </authorList>
    </citation>
    <scope>IDENTIFICATION</scope>
</reference>
<dbReference type="GO" id="GO:0005886">
    <property type="term" value="C:plasma membrane"/>
    <property type="evidence" value="ECO:0007669"/>
    <property type="project" value="TreeGrafter"/>
</dbReference>
<dbReference type="Proteomes" id="UP000887577">
    <property type="component" value="Unplaced"/>
</dbReference>
<dbReference type="AlphaFoldDB" id="A0A914Z1P9"/>
<protein>
    <submittedName>
        <fullName evidence="3">Peptidase M13 C-terminal domain-containing protein</fullName>
    </submittedName>
</protein>
<sequence>MLDDLPWINQDKKTQQSARDKIMNLQINLAYPNFIFNNTQLDIYHSQLGADFETLNYFEMLKRLTVFNQYQNYINLTSSHIDRSNFLGPPGTVNAWYQPELNSITIPEGILQQPYFDPDWPASLKFGAMGLIVGHELTHGFDDQGVQWNGEGILKPWMSAEAQTTFTNMAECVVDEYNNFTAITNSSYNPQNINGEQTQGENIADNGGIHSAYLSYQRWIQLNGPDPKLPDSNYAQFTHDQLFFLSFAQVWCQTAPSDETTYKQLLVDPHSPSKFRVFGTIQNFPAFQQAFNCPLGSNYAPKDHCSVWVPKN</sequence>
<dbReference type="GO" id="GO:0016485">
    <property type="term" value="P:protein processing"/>
    <property type="evidence" value="ECO:0007669"/>
    <property type="project" value="TreeGrafter"/>
</dbReference>
<dbReference type="SUPFAM" id="SSF55486">
    <property type="entry name" value="Metalloproteases ('zincins'), catalytic domain"/>
    <property type="match status" value="1"/>
</dbReference>
<dbReference type="PROSITE" id="PS51885">
    <property type="entry name" value="NEPRILYSIN"/>
    <property type="match status" value="1"/>
</dbReference>
<dbReference type="InterPro" id="IPR018497">
    <property type="entry name" value="Peptidase_M13_C"/>
</dbReference>
<evidence type="ECO:0000313" key="3">
    <source>
        <dbReference type="WBParaSite" id="PSU_v2.g5821.t1"/>
    </source>
</evidence>
<dbReference type="PANTHER" id="PTHR11733:SF240">
    <property type="entry name" value="GH14155P-RELATED"/>
    <property type="match status" value="1"/>
</dbReference>
<dbReference type="PANTHER" id="PTHR11733">
    <property type="entry name" value="ZINC METALLOPROTEASE FAMILY M13 NEPRILYSIN-RELATED"/>
    <property type="match status" value="1"/>
</dbReference>
<evidence type="ECO:0000259" key="1">
    <source>
        <dbReference type="Pfam" id="PF01431"/>
    </source>
</evidence>
<dbReference type="Pfam" id="PF01431">
    <property type="entry name" value="Peptidase_M13"/>
    <property type="match status" value="1"/>
</dbReference>
<dbReference type="GO" id="GO:0004222">
    <property type="term" value="F:metalloendopeptidase activity"/>
    <property type="evidence" value="ECO:0007669"/>
    <property type="project" value="InterPro"/>
</dbReference>
<dbReference type="InterPro" id="IPR042089">
    <property type="entry name" value="Peptidase_M13_dom_2"/>
</dbReference>
<dbReference type="Gene3D" id="1.10.1380.10">
    <property type="entry name" value="Neutral endopeptidase , domain2"/>
    <property type="match status" value="1"/>
</dbReference>
<accession>A0A914Z1P9</accession>
<feature type="domain" description="Peptidase M13 C-terminal" evidence="1">
    <location>
        <begin position="94"/>
        <end position="307"/>
    </location>
</feature>
<dbReference type="Gene3D" id="3.40.390.10">
    <property type="entry name" value="Collagenase (Catalytic Domain)"/>
    <property type="match status" value="1"/>
</dbReference>
<dbReference type="WBParaSite" id="PSU_v2.g5821.t1">
    <property type="protein sequence ID" value="PSU_v2.g5821.t1"/>
    <property type="gene ID" value="PSU_v2.g5821"/>
</dbReference>
<keyword evidence="2" id="KW-1185">Reference proteome</keyword>
<dbReference type="PRINTS" id="PR00786">
    <property type="entry name" value="NEPRILYSIN"/>
</dbReference>
<dbReference type="CDD" id="cd08662">
    <property type="entry name" value="M13"/>
    <property type="match status" value="1"/>
</dbReference>
<dbReference type="InterPro" id="IPR000718">
    <property type="entry name" value="Peptidase_M13"/>
</dbReference>